<feature type="domain" description="Mur ligase C-terminal" evidence="16">
    <location>
        <begin position="319"/>
        <end position="448"/>
    </location>
</feature>
<comment type="pathway">
    <text evidence="2 14">Cell wall biogenesis; peptidoglycan biosynthesis.</text>
</comment>
<dbReference type="RefSeq" id="WP_092449429.1">
    <property type="nucleotide sequence ID" value="NZ_FOJI01000001.1"/>
</dbReference>
<dbReference type="Gene3D" id="3.40.50.720">
    <property type="entry name" value="NAD(P)-binding Rossmann-like Domain"/>
    <property type="match status" value="1"/>
</dbReference>
<keyword evidence="11 14" id="KW-0131">Cell cycle</keyword>
<dbReference type="PANTHER" id="PTHR43445:SF3">
    <property type="entry name" value="UDP-N-ACETYLMURAMATE--L-ALANINE LIGASE"/>
    <property type="match status" value="1"/>
</dbReference>
<sequence>MYKINFNNPIHVHFIGIGGISMSGLAKILCNKGFTVSGSDSMESALTDELEQDGCIISYPQDADNINASINLVVYTAAIQSTNPELAKAVEFGTPTITRAELLGQIMSNYKVSINIAGTHGKTTTTSMVSEMLIAANTDPTISLGGILDSIGGNIRLGNSDIFVTEACEYTNSFLSFFPTINLILNVKEDHLDFFKDIDDIRHSFKLFTERLPDSGTLIINSDIDNISYFYQDSKCNVITVGSDPSKSKYSAKDIIYDALGCCSYTLLIEGTPSGNITLKVPGIHNVYNSLATVALGFELDIPFETIQIGLLSFSGTKRRFEKKGTLNGFTIIDDYAHHPDEIRATLNSAQHYPHNRIWSVFQPHTYSRTKILLDKFAQALSFSDIVVLADIYASRETDDLGISSVDLMNEIKKLGTECYYFSSFNEIEKYLFENCINGDLLITMGAGDIYKVGEDLLKQDFSTDSNI</sequence>
<gene>
    <name evidence="14" type="primary">murC</name>
    <name evidence="18" type="ORF">SAMN05421659_10170</name>
</gene>
<evidence type="ECO:0000256" key="13">
    <source>
        <dbReference type="ARBA" id="ARBA00047833"/>
    </source>
</evidence>
<evidence type="ECO:0000256" key="7">
    <source>
        <dbReference type="ARBA" id="ARBA00022741"/>
    </source>
</evidence>
<evidence type="ECO:0000313" key="19">
    <source>
        <dbReference type="Proteomes" id="UP000199701"/>
    </source>
</evidence>
<dbReference type="UniPathway" id="UPA00219"/>
<keyword evidence="9 14" id="KW-0133">Cell shape</keyword>
<evidence type="ECO:0000259" key="15">
    <source>
        <dbReference type="Pfam" id="PF01225"/>
    </source>
</evidence>
<dbReference type="SUPFAM" id="SSF53623">
    <property type="entry name" value="MurD-like peptide ligases, catalytic domain"/>
    <property type="match status" value="1"/>
</dbReference>
<dbReference type="AlphaFoldDB" id="A0A1I0M2X7"/>
<dbReference type="Proteomes" id="UP000199701">
    <property type="component" value="Unassembled WGS sequence"/>
</dbReference>
<dbReference type="InterPro" id="IPR036615">
    <property type="entry name" value="Mur_ligase_C_dom_sf"/>
</dbReference>
<keyword evidence="8 14" id="KW-0067">ATP-binding</keyword>
<keyword evidence="4 14" id="KW-0963">Cytoplasm</keyword>
<dbReference type="GO" id="GO:0009252">
    <property type="term" value="P:peptidoglycan biosynthetic process"/>
    <property type="evidence" value="ECO:0007669"/>
    <property type="project" value="UniProtKB-UniRule"/>
</dbReference>
<proteinExistence type="inferred from homology"/>
<name>A0A1I0M2X7_9FIRM</name>
<evidence type="ECO:0000259" key="16">
    <source>
        <dbReference type="Pfam" id="PF02875"/>
    </source>
</evidence>
<evidence type="ECO:0000313" key="18">
    <source>
        <dbReference type="EMBL" id="SEV82086.1"/>
    </source>
</evidence>
<dbReference type="OrthoDB" id="9804126at2"/>
<evidence type="ECO:0000256" key="11">
    <source>
        <dbReference type="ARBA" id="ARBA00023306"/>
    </source>
</evidence>
<dbReference type="STRING" id="99656.SAMN05421659_10170"/>
<comment type="subcellular location">
    <subcellularLocation>
        <location evidence="1 14">Cytoplasm</location>
    </subcellularLocation>
</comment>
<evidence type="ECO:0000256" key="2">
    <source>
        <dbReference type="ARBA" id="ARBA00004752"/>
    </source>
</evidence>
<dbReference type="InterPro" id="IPR000713">
    <property type="entry name" value="Mur_ligase_N"/>
</dbReference>
<evidence type="ECO:0000256" key="4">
    <source>
        <dbReference type="ARBA" id="ARBA00022490"/>
    </source>
</evidence>
<evidence type="ECO:0000256" key="10">
    <source>
        <dbReference type="ARBA" id="ARBA00022984"/>
    </source>
</evidence>
<dbReference type="Pfam" id="PF02875">
    <property type="entry name" value="Mur_ligase_C"/>
    <property type="match status" value="1"/>
</dbReference>
<evidence type="ECO:0000256" key="12">
    <source>
        <dbReference type="ARBA" id="ARBA00023316"/>
    </source>
</evidence>
<dbReference type="SUPFAM" id="SSF51984">
    <property type="entry name" value="MurCD N-terminal domain"/>
    <property type="match status" value="1"/>
</dbReference>
<keyword evidence="12 14" id="KW-0961">Cell wall biogenesis/degradation</keyword>
<dbReference type="GO" id="GO:0071555">
    <property type="term" value="P:cell wall organization"/>
    <property type="evidence" value="ECO:0007669"/>
    <property type="project" value="UniProtKB-KW"/>
</dbReference>
<dbReference type="HAMAP" id="MF_00046">
    <property type="entry name" value="MurC"/>
    <property type="match status" value="1"/>
</dbReference>
<dbReference type="GO" id="GO:0008360">
    <property type="term" value="P:regulation of cell shape"/>
    <property type="evidence" value="ECO:0007669"/>
    <property type="project" value="UniProtKB-KW"/>
</dbReference>
<dbReference type="SUPFAM" id="SSF53244">
    <property type="entry name" value="MurD-like peptide ligases, peptide-binding domain"/>
    <property type="match status" value="1"/>
</dbReference>
<comment type="catalytic activity">
    <reaction evidence="13 14">
        <text>UDP-N-acetyl-alpha-D-muramate + L-alanine + ATP = UDP-N-acetyl-alpha-D-muramoyl-L-alanine + ADP + phosphate + H(+)</text>
        <dbReference type="Rhea" id="RHEA:23372"/>
        <dbReference type="ChEBI" id="CHEBI:15378"/>
        <dbReference type="ChEBI" id="CHEBI:30616"/>
        <dbReference type="ChEBI" id="CHEBI:43474"/>
        <dbReference type="ChEBI" id="CHEBI:57972"/>
        <dbReference type="ChEBI" id="CHEBI:70757"/>
        <dbReference type="ChEBI" id="CHEBI:83898"/>
        <dbReference type="ChEBI" id="CHEBI:456216"/>
        <dbReference type="EC" id="6.3.2.8"/>
    </reaction>
</comment>
<evidence type="ECO:0000259" key="17">
    <source>
        <dbReference type="Pfam" id="PF08245"/>
    </source>
</evidence>
<dbReference type="Pfam" id="PF08245">
    <property type="entry name" value="Mur_ligase_M"/>
    <property type="match status" value="1"/>
</dbReference>
<feature type="domain" description="Mur ligase central" evidence="17">
    <location>
        <begin position="116"/>
        <end position="296"/>
    </location>
</feature>
<dbReference type="InterPro" id="IPR013221">
    <property type="entry name" value="Mur_ligase_cen"/>
</dbReference>
<evidence type="ECO:0000256" key="9">
    <source>
        <dbReference type="ARBA" id="ARBA00022960"/>
    </source>
</evidence>
<feature type="domain" description="Mur ligase N-terminal catalytic" evidence="15">
    <location>
        <begin position="11"/>
        <end position="110"/>
    </location>
</feature>
<reference evidence="18 19" key="1">
    <citation type="submission" date="2016-10" db="EMBL/GenBank/DDBJ databases">
        <authorList>
            <person name="de Groot N.N."/>
        </authorList>
    </citation>
    <scope>NUCLEOTIDE SEQUENCE [LARGE SCALE GENOMIC DNA]</scope>
    <source>
        <strain evidence="18 19">DSM 9179</strain>
    </source>
</reference>
<dbReference type="Gene3D" id="3.90.190.20">
    <property type="entry name" value="Mur ligase, C-terminal domain"/>
    <property type="match status" value="1"/>
</dbReference>
<accession>A0A1I0M2X7</accession>
<comment type="similarity">
    <text evidence="14">Belongs to the MurCDEF family.</text>
</comment>
<keyword evidence="7 14" id="KW-0547">Nucleotide-binding</keyword>
<dbReference type="GO" id="GO:0005524">
    <property type="term" value="F:ATP binding"/>
    <property type="evidence" value="ECO:0007669"/>
    <property type="project" value="UniProtKB-UniRule"/>
</dbReference>
<evidence type="ECO:0000256" key="5">
    <source>
        <dbReference type="ARBA" id="ARBA00022598"/>
    </source>
</evidence>
<dbReference type="GO" id="GO:0008763">
    <property type="term" value="F:UDP-N-acetylmuramate-L-alanine ligase activity"/>
    <property type="evidence" value="ECO:0007669"/>
    <property type="project" value="UniProtKB-UniRule"/>
</dbReference>
<evidence type="ECO:0000256" key="8">
    <source>
        <dbReference type="ARBA" id="ARBA00022840"/>
    </source>
</evidence>
<dbReference type="EMBL" id="FOJI01000001">
    <property type="protein sequence ID" value="SEV82086.1"/>
    <property type="molecule type" value="Genomic_DNA"/>
</dbReference>
<organism evidence="18 19">
    <name type="scientific">[Clostridium] fimetarium</name>
    <dbReference type="NCBI Taxonomy" id="99656"/>
    <lineage>
        <taxon>Bacteria</taxon>
        <taxon>Bacillati</taxon>
        <taxon>Bacillota</taxon>
        <taxon>Clostridia</taxon>
        <taxon>Lachnospirales</taxon>
        <taxon>Lachnospiraceae</taxon>
    </lineage>
</organism>
<dbReference type="InterPro" id="IPR050061">
    <property type="entry name" value="MurCDEF_pg_biosynth"/>
</dbReference>
<keyword evidence="5 14" id="KW-0436">Ligase</keyword>
<evidence type="ECO:0000256" key="1">
    <source>
        <dbReference type="ARBA" id="ARBA00004496"/>
    </source>
</evidence>
<dbReference type="GO" id="GO:0005737">
    <property type="term" value="C:cytoplasm"/>
    <property type="evidence" value="ECO:0007669"/>
    <property type="project" value="UniProtKB-SubCell"/>
</dbReference>
<feature type="binding site" evidence="14">
    <location>
        <begin position="118"/>
        <end position="124"/>
    </location>
    <ligand>
        <name>ATP</name>
        <dbReference type="ChEBI" id="CHEBI:30616"/>
    </ligand>
</feature>
<protein>
    <recommendedName>
        <fullName evidence="3 14">UDP-N-acetylmuramate--L-alanine ligase</fullName>
        <ecNumber evidence="3 14">6.3.2.8</ecNumber>
    </recommendedName>
    <alternativeName>
        <fullName evidence="14">UDP-N-acetylmuramoyl-L-alanine synthetase</fullName>
    </alternativeName>
</protein>
<dbReference type="NCBIfam" id="TIGR01082">
    <property type="entry name" value="murC"/>
    <property type="match status" value="1"/>
</dbReference>
<keyword evidence="19" id="KW-1185">Reference proteome</keyword>
<evidence type="ECO:0000256" key="14">
    <source>
        <dbReference type="HAMAP-Rule" id="MF_00046"/>
    </source>
</evidence>
<keyword evidence="6 14" id="KW-0132">Cell division</keyword>
<comment type="function">
    <text evidence="14">Cell wall formation.</text>
</comment>
<keyword evidence="10 14" id="KW-0573">Peptidoglycan synthesis</keyword>
<dbReference type="EC" id="6.3.2.8" evidence="3 14"/>
<evidence type="ECO:0000256" key="6">
    <source>
        <dbReference type="ARBA" id="ARBA00022618"/>
    </source>
</evidence>
<dbReference type="InterPro" id="IPR004101">
    <property type="entry name" value="Mur_ligase_C"/>
</dbReference>
<dbReference type="GO" id="GO:0051301">
    <property type="term" value="P:cell division"/>
    <property type="evidence" value="ECO:0007669"/>
    <property type="project" value="UniProtKB-KW"/>
</dbReference>
<dbReference type="PANTHER" id="PTHR43445">
    <property type="entry name" value="UDP-N-ACETYLMURAMATE--L-ALANINE LIGASE-RELATED"/>
    <property type="match status" value="1"/>
</dbReference>
<dbReference type="Gene3D" id="3.40.1190.10">
    <property type="entry name" value="Mur-like, catalytic domain"/>
    <property type="match status" value="1"/>
</dbReference>
<evidence type="ECO:0000256" key="3">
    <source>
        <dbReference type="ARBA" id="ARBA00012211"/>
    </source>
</evidence>
<dbReference type="Pfam" id="PF01225">
    <property type="entry name" value="Mur_ligase"/>
    <property type="match status" value="1"/>
</dbReference>
<dbReference type="InterPro" id="IPR005758">
    <property type="entry name" value="UDP-N-AcMur_Ala_ligase_MurC"/>
</dbReference>
<dbReference type="InterPro" id="IPR036565">
    <property type="entry name" value="Mur-like_cat_sf"/>
</dbReference>